<feature type="chain" id="PRO_5046573116" description="DUF4198 domain-containing protein" evidence="1">
    <location>
        <begin position="23"/>
        <end position="275"/>
    </location>
</feature>
<gene>
    <name evidence="2" type="ORF">NCCP691_18760</name>
</gene>
<organism evidence="2 3">
    <name type="scientific">Noviherbaspirillum aridicola</name>
    <dbReference type="NCBI Taxonomy" id="2849687"/>
    <lineage>
        <taxon>Bacteria</taxon>
        <taxon>Pseudomonadati</taxon>
        <taxon>Pseudomonadota</taxon>
        <taxon>Betaproteobacteria</taxon>
        <taxon>Burkholderiales</taxon>
        <taxon>Oxalobacteraceae</taxon>
        <taxon>Noviherbaspirillum</taxon>
    </lineage>
</organism>
<keyword evidence="1" id="KW-0732">Signal</keyword>
<proteinExistence type="predicted"/>
<keyword evidence="3" id="KW-1185">Reference proteome</keyword>
<comment type="caution">
    <text evidence="2">The sequence shown here is derived from an EMBL/GenBank/DDBJ whole genome shotgun (WGS) entry which is preliminary data.</text>
</comment>
<dbReference type="Pfam" id="PF10670">
    <property type="entry name" value="DUF4198"/>
    <property type="match status" value="1"/>
</dbReference>
<protein>
    <recommendedName>
        <fullName evidence="4">DUF4198 domain-containing protein</fullName>
    </recommendedName>
</protein>
<feature type="signal peptide" evidence="1">
    <location>
        <begin position="1"/>
        <end position="22"/>
    </location>
</feature>
<evidence type="ECO:0000313" key="2">
    <source>
        <dbReference type="EMBL" id="GIZ51862.1"/>
    </source>
</evidence>
<evidence type="ECO:0008006" key="4">
    <source>
        <dbReference type="Google" id="ProtNLM"/>
    </source>
</evidence>
<evidence type="ECO:0000313" key="3">
    <source>
        <dbReference type="Proteomes" id="UP000887222"/>
    </source>
</evidence>
<name>A0ABQ4Q4D3_9BURK</name>
<dbReference type="InterPro" id="IPR019613">
    <property type="entry name" value="DUF4198"/>
</dbReference>
<accession>A0ABQ4Q4D3</accession>
<sequence>MRLALPAALAAAILVSPGAVLADEVWLAPRPFSPAAGSPVEIGLRQGEHFRGNPRAFRAEATAALQLYSKLAVRDLREQLAPEMDVGMLRLTPAYPGTHMVVYDSEPGLAERAAGEFGAWLRDHELEQVTLAREQSGTAGEPARERLRHHAKTLLRVGGKSDGTYGLLTGQRLEIVPTVDPLARRPGDTLVFNLLFDSKPLPGVLVRAWHRDERQTVIVRARTGADGKVALVLPWTGVWMVGAVHMVPAGDIADADWDSFRASLSFELGEDGAAR</sequence>
<evidence type="ECO:0000256" key="1">
    <source>
        <dbReference type="SAM" id="SignalP"/>
    </source>
</evidence>
<dbReference type="RefSeq" id="WP_220808021.1">
    <property type="nucleotide sequence ID" value="NZ_BPMK01000007.1"/>
</dbReference>
<dbReference type="Proteomes" id="UP000887222">
    <property type="component" value="Unassembled WGS sequence"/>
</dbReference>
<dbReference type="EMBL" id="BPMK01000007">
    <property type="protein sequence ID" value="GIZ51862.1"/>
    <property type="molecule type" value="Genomic_DNA"/>
</dbReference>
<reference evidence="2 3" key="1">
    <citation type="journal article" date="2022" name="Int. J. Syst. Evol. Microbiol.">
        <title>Noviherbaspirillum aridicola sp. nov., isolated from an arid soil in Pakistan.</title>
        <authorList>
            <person name="Khan I.U."/>
            <person name="Saqib M."/>
            <person name="Amin A."/>
            <person name="Hussain F."/>
            <person name="Li L."/>
            <person name="Liu Y.H."/>
            <person name="Fang B.Z."/>
            <person name="Ahmed I."/>
            <person name="Li W.J."/>
        </authorList>
    </citation>
    <scope>NUCLEOTIDE SEQUENCE [LARGE SCALE GENOMIC DNA]</scope>
    <source>
        <strain evidence="2 3">NCCP-691</strain>
    </source>
</reference>